<dbReference type="AlphaFoldDB" id="A0A0B7BSG4"/>
<evidence type="ECO:0000313" key="2">
    <source>
        <dbReference type="EMBL" id="CEK95085.1"/>
    </source>
</evidence>
<name>A0A0B7BSG4_9EUPU</name>
<sequence length="61" mass="7156">MSKQLILFVLHFVSSVSIQIPFYTGCERFPFSELTVNLFHDHKQVNTTKPMISLKEQEQRS</sequence>
<proteinExistence type="predicted"/>
<accession>A0A0B7BSG4</accession>
<feature type="non-terminal residue" evidence="2">
    <location>
        <position position="61"/>
    </location>
</feature>
<feature type="signal peptide" evidence="1">
    <location>
        <begin position="1"/>
        <end position="18"/>
    </location>
</feature>
<gene>
    <name evidence="2" type="primary">ORF205361</name>
</gene>
<organism evidence="2">
    <name type="scientific">Arion vulgaris</name>
    <dbReference type="NCBI Taxonomy" id="1028688"/>
    <lineage>
        <taxon>Eukaryota</taxon>
        <taxon>Metazoa</taxon>
        <taxon>Spiralia</taxon>
        <taxon>Lophotrochozoa</taxon>
        <taxon>Mollusca</taxon>
        <taxon>Gastropoda</taxon>
        <taxon>Heterobranchia</taxon>
        <taxon>Euthyneura</taxon>
        <taxon>Panpulmonata</taxon>
        <taxon>Eupulmonata</taxon>
        <taxon>Stylommatophora</taxon>
        <taxon>Helicina</taxon>
        <taxon>Arionoidea</taxon>
        <taxon>Arionidae</taxon>
        <taxon>Arion</taxon>
    </lineage>
</organism>
<reference evidence="2" key="1">
    <citation type="submission" date="2014-12" db="EMBL/GenBank/DDBJ databases">
        <title>Insight into the proteome of Arion vulgaris.</title>
        <authorList>
            <person name="Aradska J."/>
            <person name="Bulat T."/>
            <person name="Smidak R."/>
            <person name="Sarate P."/>
            <person name="Gangsoo J."/>
            <person name="Sialana F."/>
            <person name="Bilban M."/>
            <person name="Lubec G."/>
        </authorList>
    </citation>
    <scope>NUCLEOTIDE SEQUENCE</scope>
    <source>
        <tissue evidence="2">Skin</tissue>
    </source>
</reference>
<keyword evidence="1" id="KW-0732">Signal</keyword>
<feature type="chain" id="PRO_5002112009" evidence="1">
    <location>
        <begin position="19"/>
        <end position="61"/>
    </location>
</feature>
<protein>
    <submittedName>
        <fullName evidence="2">Uncharacterized protein</fullName>
    </submittedName>
</protein>
<dbReference type="EMBL" id="HACG01048220">
    <property type="protein sequence ID" value="CEK95085.1"/>
    <property type="molecule type" value="Transcribed_RNA"/>
</dbReference>
<evidence type="ECO:0000256" key="1">
    <source>
        <dbReference type="SAM" id="SignalP"/>
    </source>
</evidence>